<dbReference type="InterPro" id="IPR012910">
    <property type="entry name" value="Plug_dom"/>
</dbReference>
<organism evidence="10 11">
    <name type="scientific">Bacteroides xylanisolvens</name>
    <dbReference type="NCBI Taxonomy" id="371601"/>
    <lineage>
        <taxon>Bacteria</taxon>
        <taxon>Pseudomonadati</taxon>
        <taxon>Bacteroidota</taxon>
        <taxon>Bacteroidia</taxon>
        <taxon>Bacteroidales</taxon>
        <taxon>Bacteroidaceae</taxon>
        <taxon>Bacteroides</taxon>
    </lineage>
</organism>
<dbReference type="PROSITE" id="PS52016">
    <property type="entry name" value="TONB_DEPENDENT_REC_3"/>
    <property type="match status" value="1"/>
</dbReference>
<dbReference type="FunFam" id="2.170.130.10:FF:000003">
    <property type="entry name" value="SusC/RagA family TonB-linked outer membrane protein"/>
    <property type="match status" value="1"/>
</dbReference>
<evidence type="ECO:0000256" key="7">
    <source>
        <dbReference type="PROSITE-ProRule" id="PRU01360"/>
    </source>
</evidence>
<evidence type="ECO:0000256" key="2">
    <source>
        <dbReference type="ARBA" id="ARBA00022448"/>
    </source>
</evidence>
<keyword evidence="3 7" id="KW-1134">Transmembrane beta strand</keyword>
<dbReference type="RefSeq" id="WP_225449799.1">
    <property type="nucleotide sequence ID" value="NZ_CP183042.1"/>
</dbReference>
<dbReference type="InterPro" id="IPR037066">
    <property type="entry name" value="Plug_dom_sf"/>
</dbReference>
<dbReference type="NCBIfam" id="TIGR04056">
    <property type="entry name" value="OMP_RagA_SusC"/>
    <property type="match status" value="1"/>
</dbReference>
<dbReference type="InterPro" id="IPR023997">
    <property type="entry name" value="TonB-dep_OMP_SusC/RagA_CS"/>
</dbReference>
<evidence type="ECO:0000313" key="11">
    <source>
        <dbReference type="Proteomes" id="UP001197958"/>
    </source>
</evidence>
<dbReference type="EMBL" id="JAIWWW010000011">
    <property type="protein sequence ID" value="MCA4522825.1"/>
    <property type="molecule type" value="Genomic_DNA"/>
</dbReference>
<dbReference type="Proteomes" id="UP001197958">
    <property type="component" value="Unassembled WGS sequence"/>
</dbReference>
<sequence length="1117" mass="125053">MKKNHKFSRIRYYSCIVLFLFFYPLVVLAAQSNISVKGYYSITEALQVIENNSEYTFFYEDTELRNTSKKNINCSGTIEQVLKELFADSNVNYIIKGKEVIFKVSNTAQTVSQTNKSVRGTIIDEKGVPLPGVSIAVKGTSTGVIADINGYYIINANPGDVLVFSFVGFKTEEVTVTKKPSLDVVLKEDVHELEETVIVGMGKQRKASVIGSISSVSIKELEVPQRNLTNALSGRIAGAVVVQRSGEPGQDNADFWVRGISSFGANQKPLVLVDGVERDMSDLSIEEVESISILKDASATAVYGVRAANGVVLVTTRKGVAQKPVVEVKLETGFSDLPTMPQLLDGANYAMLCNEALGFENYNLEYINNLRSGSNPFLYPNVNWMDQLFRKYSTNTNAAINIRGGGERARYYISASFIEDNGNLKNNPEADYKSNVSLRRYNFRSNIDLTLTKTTNLTLEIGANMTDMHQPGIGNEYIDGRWFSPVELLYYYSYLSNPLSAPVRVPIGKDAFGATEWGWGAPSQVGEVNPAERLFGSGYNKSFRSQIMSQITLKQDLGFLLKGLEAQASFSFDANNQTIQNRRKNSSTYNITGVDDETGDFQVAEISKGSESLGYNVTPSSNRAQELKFQLNYNQIFNENHRIGVMAMYYQRDFVDQTAGSPIKSLPYKKQGLALRTTYAFKDRYFAEFNMGYNGSENFPKGKRFGLFPAGALGYLISNESFWHFKPINVFKIRGSVGLVGSESLPDNMRFGYLSFFGGGLGGYYFGMTPSYHEGIGEDQIGVSDLTWEKGFKKDIGIELKMFDNMISLDLDYFHEKRSDILIQRQSVPATMGVIKQPFANMGVMVNQGIDGTLEFNHSIGDFRYKLYGNFTYTHNEIKEMDEAPKKYAYRMQTGNRYGQHFGLIALGLFKDQKEINESPEQKFGEVRPGDVKYLDYNKDGVVDEEDKCPIGYSSVPEIVYGFGAQLFWKGFDFGIFFRGQAHVTYGLGGDTFIPFNKGVGKGNLFENALDRWTEDNPNPNAFYPRLSNGASSNNWQSSTRTIYNGRLLRLADLELGYTFKKNWIAPMGMKSLRIYCLANNVALFAPWDMWDPETASFNGSKYPLPRKVNFGIRASF</sequence>
<feature type="transmembrane region" description="Helical" evidence="8">
    <location>
        <begin position="12"/>
        <end position="30"/>
    </location>
</feature>
<dbReference type="InterPro" id="IPR008969">
    <property type="entry name" value="CarboxyPept-like_regulatory"/>
</dbReference>
<name>A0AAW4SNI6_9BACE</name>
<dbReference type="SUPFAM" id="SSF56935">
    <property type="entry name" value="Porins"/>
    <property type="match status" value="1"/>
</dbReference>
<evidence type="ECO:0000259" key="9">
    <source>
        <dbReference type="Pfam" id="PF07715"/>
    </source>
</evidence>
<evidence type="ECO:0000256" key="8">
    <source>
        <dbReference type="SAM" id="Phobius"/>
    </source>
</evidence>
<evidence type="ECO:0000256" key="3">
    <source>
        <dbReference type="ARBA" id="ARBA00022452"/>
    </source>
</evidence>
<dbReference type="SUPFAM" id="SSF49464">
    <property type="entry name" value="Carboxypeptidase regulatory domain-like"/>
    <property type="match status" value="1"/>
</dbReference>
<dbReference type="InterPro" id="IPR023996">
    <property type="entry name" value="TonB-dep_OMP_SusC/RagA"/>
</dbReference>
<dbReference type="Pfam" id="PF13715">
    <property type="entry name" value="CarbopepD_reg_2"/>
    <property type="match status" value="1"/>
</dbReference>
<proteinExistence type="inferred from homology"/>
<evidence type="ECO:0000256" key="1">
    <source>
        <dbReference type="ARBA" id="ARBA00004571"/>
    </source>
</evidence>
<evidence type="ECO:0000256" key="6">
    <source>
        <dbReference type="ARBA" id="ARBA00023237"/>
    </source>
</evidence>
<dbReference type="Gene3D" id="2.40.170.20">
    <property type="entry name" value="TonB-dependent receptor, beta-barrel domain"/>
    <property type="match status" value="1"/>
</dbReference>
<dbReference type="Gene3D" id="2.170.130.10">
    <property type="entry name" value="TonB-dependent receptor, plug domain"/>
    <property type="match status" value="1"/>
</dbReference>
<keyword evidence="2 7" id="KW-0813">Transport</keyword>
<keyword evidence="5 7" id="KW-0472">Membrane</keyword>
<dbReference type="Pfam" id="PF07715">
    <property type="entry name" value="Plug"/>
    <property type="match status" value="1"/>
</dbReference>
<reference evidence="10" key="1">
    <citation type="submission" date="2023-08" db="EMBL/GenBank/DDBJ databases">
        <title>Mucin Metabolism Genes Underlie the Key Renovations of Bacteroides xylanisolvens Genomes in Captive Great Apes.</title>
        <authorList>
            <person name="Nishida A.H."/>
        </authorList>
    </citation>
    <scope>NUCLEOTIDE SEQUENCE</scope>
    <source>
        <strain evidence="10">P19.10B</strain>
    </source>
</reference>
<keyword evidence="8" id="KW-1133">Transmembrane helix</keyword>
<dbReference type="InterPro" id="IPR039426">
    <property type="entry name" value="TonB-dep_rcpt-like"/>
</dbReference>
<keyword evidence="10" id="KW-0675">Receptor</keyword>
<evidence type="ECO:0000256" key="4">
    <source>
        <dbReference type="ARBA" id="ARBA00022692"/>
    </source>
</evidence>
<protein>
    <submittedName>
        <fullName evidence="10">TonB-dependent receptor</fullName>
    </submittedName>
</protein>
<comment type="subcellular location">
    <subcellularLocation>
        <location evidence="1 7">Cell outer membrane</location>
        <topology evidence="1 7">Multi-pass membrane protein</topology>
    </subcellularLocation>
</comment>
<dbReference type="NCBIfam" id="TIGR04057">
    <property type="entry name" value="SusC_RagA_signa"/>
    <property type="match status" value="1"/>
</dbReference>
<keyword evidence="6 7" id="KW-0998">Cell outer membrane</keyword>
<dbReference type="AlphaFoldDB" id="A0AAW4SNI6"/>
<evidence type="ECO:0000256" key="5">
    <source>
        <dbReference type="ARBA" id="ARBA00023136"/>
    </source>
</evidence>
<dbReference type="GO" id="GO:0009279">
    <property type="term" value="C:cell outer membrane"/>
    <property type="evidence" value="ECO:0007669"/>
    <property type="project" value="UniProtKB-SubCell"/>
</dbReference>
<comment type="caution">
    <text evidence="10">The sequence shown here is derived from an EMBL/GenBank/DDBJ whole genome shotgun (WGS) entry which is preliminary data.</text>
</comment>
<accession>A0AAW4SNI6</accession>
<dbReference type="Gene3D" id="2.60.40.1120">
    <property type="entry name" value="Carboxypeptidase-like, regulatory domain"/>
    <property type="match status" value="1"/>
</dbReference>
<keyword evidence="4 7" id="KW-0812">Transmembrane</keyword>
<comment type="similarity">
    <text evidence="7">Belongs to the TonB-dependent receptor family.</text>
</comment>
<gene>
    <name evidence="10" type="ORF">LDZ35_06335</name>
</gene>
<evidence type="ECO:0000313" key="10">
    <source>
        <dbReference type="EMBL" id="MCA4522825.1"/>
    </source>
</evidence>
<dbReference type="InterPro" id="IPR036942">
    <property type="entry name" value="Beta-barrel_TonB_sf"/>
</dbReference>
<feature type="domain" description="TonB-dependent receptor plug" evidence="9">
    <location>
        <begin position="206"/>
        <end position="311"/>
    </location>
</feature>